<reference evidence="2 3" key="1">
    <citation type="journal article" date="2014" name="Front. Microbiol.">
        <title>Population and genomic analysis of the genus Halorubrum.</title>
        <authorList>
            <person name="Fullmer M.S."/>
            <person name="Soucy S.M."/>
            <person name="Swithers K.S."/>
            <person name="Makkay A.M."/>
            <person name="Wheeler R."/>
            <person name="Ventosa A."/>
            <person name="Gogarten J.P."/>
            <person name="Papke R.T."/>
        </authorList>
    </citation>
    <scope>NUCLEOTIDE SEQUENCE [LARGE SCALE GENOMIC DNA]</scope>
    <source>
        <strain evidence="2 3">LD3</strain>
    </source>
</reference>
<protein>
    <submittedName>
        <fullName evidence="2">Uncharacterized protein</fullName>
    </submittedName>
</protein>
<evidence type="ECO:0000313" key="3">
    <source>
        <dbReference type="Proteomes" id="UP000216409"/>
    </source>
</evidence>
<dbReference type="Proteomes" id="UP000216409">
    <property type="component" value="Unassembled WGS sequence"/>
</dbReference>
<name>A0A256ITG7_HALEZ</name>
<evidence type="ECO:0000313" key="2">
    <source>
        <dbReference type="EMBL" id="OYR59849.1"/>
    </source>
</evidence>
<accession>A0A256ITG7</accession>
<evidence type="ECO:0000256" key="1">
    <source>
        <dbReference type="SAM" id="MobiDB-lite"/>
    </source>
</evidence>
<dbReference type="EMBL" id="NHOW01000129">
    <property type="protein sequence ID" value="OYR59849.1"/>
    <property type="molecule type" value="Genomic_DNA"/>
</dbReference>
<dbReference type="AlphaFoldDB" id="A0A256ITG7"/>
<feature type="compositionally biased region" description="Basic and acidic residues" evidence="1">
    <location>
        <begin position="353"/>
        <end position="373"/>
    </location>
</feature>
<proteinExistence type="predicted"/>
<feature type="region of interest" description="Disordered" evidence="1">
    <location>
        <begin position="350"/>
        <end position="373"/>
    </location>
</feature>
<gene>
    <name evidence="2" type="ORF">DJ83_11185</name>
</gene>
<sequence length="373" mass="40820">MSNGGWKSAEVADTLREGEFDASIDAVLSDDELAGDVMLRLEDQDLDDGPLAELLRRQTSSDMLRDARQTGDVASMSAATGLSSSSVEATGYDMLLSRVKPAAQQILVKGAKGSGKTVMALDIARQLYREFDGELNVATNIRGPDEHDAVSYHDTMSGMLEWVRETPGEKLLIGDEWSTEMNTHAVPGGDVRQTVSQFINALRKGEGGSTRLLAIGHQHDTDIAKILRVQSDLVVEKAGKADEGLADRAYLYDSWQDYQTGDNAVTLRGLSDVPASSPWGADTNYFATFSLDLDSPREQIQKGKLVEDWEEHQDAASDDPEDGELRRIKCRGVKDGGDGCNQLTRHVSGFCGHHRDQWDGDDDPRRTTNEDTS</sequence>
<organism evidence="2 3">
    <name type="scientific">Halorubrum ezzemoulense</name>
    <name type="common">Halorubrum chaoviator</name>
    <dbReference type="NCBI Taxonomy" id="337243"/>
    <lineage>
        <taxon>Archaea</taxon>
        <taxon>Methanobacteriati</taxon>
        <taxon>Methanobacteriota</taxon>
        <taxon>Stenosarchaea group</taxon>
        <taxon>Halobacteria</taxon>
        <taxon>Halobacteriales</taxon>
        <taxon>Haloferacaceae</taxon>
        <taxon>Halorubrum</taxon>
    </lineage>
</organism>
<comment type="caution">
    <text evidence="2">The sequence shown here is derived from an EMBL/GenBank/DDBJ whole genome shotgun (WGS) entry which is preliminary data.</text>
</comment>